<keyword evidence="3" id="KW-1185">Reference proteome</keyword>
<comment type="caution">
    <text evidence="2">The sequence shown here is derived from an EMBL/GenBank/DDBJ whole genome shotgun (WGS) entry which is preliminary data.</text>
</comment>
<reference evidence="2 3" key="1">
    <citation type="submission" date="2017-12" db="EMBL/GenBank/DDBJ databases">
        <title>Gene loss provides genomic basis for host adaptation in cereal stripe rust fungi.</title>
        <authorList>
            <person name="Xia C."/>
        </authorList>
    </citation>
    <scope>NUCLEOTIDE SEQUENCE [LARGE SCALE GENOMIC DNA]</scope>
    <source>
        <strain evidence="2 3">93TX-2</strain>
    </source>
</reference>
<dbReference type="AlphaFoldDB" id="A0A2S4UIS7"/>
<proteinExistence type="predicted"/>
<dbReference type="EMBL" id="PKSM01000345">
    <property type="protein sequence ID" value="POV97101.1"/>
    <property type="molecule type" value="Genomic_DNA"/>
</dbReference>
<reference evidence="3" key="3">
    <citation type="journal article" date="2018" name="Mol. Plant Microbe Interact.">
        <title>Genome sequence resources for the wheat stripe rust pathogen (Puccinia striiformis f. sp. tritici) and the barley stripe rust pathogen (Puccinia striiformis f. sp. hordei).</title>
        <authorList>
            <person name="Xia C."/>
            <person name="Wang M."/>
            <person name="Yin C."/>
            <person name="Cornejo O.E."/>
            <person name="Hulbert S.H."/>
            <person name="Chen X."/>
        </authorList>
    </citation>
    <scope>NUCLEOTIDE SEQUENCE [LARGE SCALE GENOMIC DNA]</scope>
    <source>
        <strain evidence="3">93TX-2</strain>
    </source>
</reference>
<organism evidence="2 3">
    <name type="scientific">Puccinia striiformis</name>
    <dbReference type="NCBI Taxonomy" id="27350"/>
    <lineage>
        <taxon>Eukaryota</taxon>
        <taxon>Fungi</taxon>
        <taxon>Dikarya</taxon>
        <taxon>Basidiomycota</taxon>
        <taxon>Pucciniomycotina</taxon>
        <taxon>Pucciniomycetes</taxon>
        <taxon>Pucciniales</taxon>
        <taxon>Pucciniaceae</taxon>
        <taxon>Puccinia</taxon>
    </lineage>
</organism>
<accession>A0A2S4UIS7</accession>
<gene>
    <name evidence="2" type="ORF">PSHT_14779</name>
</gene>
<name>A0A2S4UIS7_9BASI</name>
<evidence type="ECO:0000256" key="1">
    <source>
        <dbReference type="SAM" id="MobiDB-lite"/>
    </source>
</evidence>
<evidence type="ECO:0000313" key="3">
    <source>
        <dbReference type="Proteomes" id="UP000238274"/>
    </source>
</evidence>
<sequence length="324" mass="34873">MRMRILLGSQNSIGVKFYYSGYGYDHDQPIQRLEEKLNQRMNKQLNLGIQSNFDQHENMKPGVNPAASVGPPVSPNPNRGTALVEERVTTTQTFSGRCSQVSTQAQQKGIPQRLIISTVSKVRIADQFGNQVTLGSLFGNNGSFSRRNAGGSGRFGGSTFRETMTIRMTQNSRLASIVQALQSQNSGRTAADFTSGSTTPPIKAGVTAPAKIEISEKVTQRTIGPNVPGISGLMKGIPSDIRLGQFSGTVLEKLTVKTNINGLRIDNTAAVNQDKGMRDLTSAANFKYGFTQKVNARFNAGQSGGALRRLSVSRKPAPKPDAAP</sequence>
<feature type="region of interest" description="Disordered" evidence="1">
    <location>
        <begin position="305"/>
        <end position="324"/>
    </location>
</feature>
<dbReference type="VEuPathDB" id="FungiDB:PSTT_07386"/>
<dbReference type="Proteomes" id="UP000238274">
    <property type="component" value="Unassembled WGS sequence"/>
</dbReference>
<protein>
    <submittedName>
        <fullName evidence="2">Uncharacterized protein</fullName>
    </submittedName>
</protein>
<dbReference type="VEuPathDB" id="FungiDB:PSHT_14779"/>
<evidence type="ECO:0000313" key="2">
    <source>
        <dbReference type="EMBL" id="POV97101.1"/>
    </source>
</evidence>
<reference evidence="3" key="2">
    <citation type="journal article" date="2018" name="BMC Genomics">
        <title>Genomic insights into host adaptation between the wheat stripe rust pathogen (Puccinia striiformis f. sp. tritici) and the barley stripe rust pathogen (Puccinia striiformis f. sp. hordei).</title>
        <authorList>
            <person name="Xia C."/>
            <person name="Wang M."/>
            <person name="Yin C."/>
            <person name="Cornejo O.E."/>
            <person name="Hulbert S.H."/>
            <person name="Chen X."/>
        </authorList>
    </citation>
    <scope>NUCLEOTIDE SEQUENCE [LARGE SCALE GENOMIC DNA]</scope>
    <source>
        <strain evidence="3">93TX-2</strain>
    </source>
</reference>